<dbReference type="RefSeq" id="WP_251739805.1">
    <property type="nucleotide sequence ID" value="NZ_JBHUOJ010000004.1"/>
</dbReference>
<gene>
    <name evidence="1" type="ORF">ACFSYS_01255</name>
</gene>
<dbReference type="EMBL" id="JBHUOJ010000004">
    <property type="protein sequence ID" value="MFD2831895.1"/>
    <property type="molecule type" value="Genomic_DNA"/>
</dbReference>
<comment type="caution">
    <text evidence="1">The sequence shown here is derived from an EMBL/GenBank/DDBJ whole genome shotgun (WGS) entry which is preliminary data.</text>
</comment>
<dbReference type="Proteomes" id="UP001597438">
    <property type="component" value="Unassembled WGS sequence"/>
</dbReference>
<keyword evidence="2" id="KW-1185">Reference proteome</keyword>
<reference evidence="2" key="1">
    <citation type="journal article" date="2019" name="Int. J. Syst. Evol. Microbiol.">
        <title>The Global Catalogue of Microorganisms (GCM) 10K type strain sequencing project: providing services to taxonomists for standard genome sequencing and annotation.</title>
        <authorList>
            <consortium name="The Broad Institute Genomics Platform"/>
            <consortium name="The Broad Institute Genome Sequencing Center for Infectious Disease"/>
            <person name="Wu L."/>
            <person name="Ma J."/>
        </authorList>
    </citation>
    <scope>NUCLEOTIDE SEQUENCE [LARGE SCALE GENOMIC DNA]</scope>
    <source>
        <strain evidence="2">KCTC 52925</strain>
    </source>
</reference>
<proteinExistence type="predicted"/>
<evidence type="ECO:0000313" key="1">
    <source>
        <dbReference type="EMBL" id="MFD2831895.1"/>
    </source>
</evidence>
<protein>
    <submittedName>
        <fullName evidence="1">Uncharacterized protein</fullName>
    </submittedName>
</protein>
<sequence>MKNFLYILLLAFSVISCQDDDRKELMAQPEAEEVVDSIQILEGGFVYVADAAVLRGKDFVYGVKLDSISKILAEDIEKFKEDDFDMVPVKVKAEIMKNKGLEGWNEIIKILEIIEIPKGAGFSENIENEE</sequence>
<dbReference type="PROSITE" id="PS51257">
    <property type="entry name" value="PROKAR_LIPOPROTEIN"/>
    <property type="match status" value="1"/>
</dbReference>
<organism evidence="1 2">
    <name type="scientific">Christiangramia antarctica</name>
    <dbReference type="NCBI Taxonomy" id="2058158"/>
    <lineage>
        <taxon>Bacteria</taxon>
        <taxon>Pseudomonadati</taxon>
        <taxon>Bacteroidota</taxon>
        <taxon>Flavobacteriia</taxon>
        <taxon>Flavobacteriales</taxon>
        <taxon>Flavobacteriaceae</taxon>
        <taxon>Christiangramia</taxon>
    </lineage>
</organism>
<accession>A0ABW5X106</accession>
<evidence type="ECO:0000313" key="2">
    <source>
        <dbReference type="Proteomes" id="UP001597438"/>
    </source>
</evidence>
<name>A0ABW5X106_9FLAO</name>